<evidence type="ECO:0000313" key="1">
    <source>
        <dbReference type="EMBL" id="KAF9652969.1"/>
    </source>
</evidence>
<reference evidence="1" key="2">
    <citation type="journal article" date="2020" name="Nat. Commun.">
        <title>Large-scale genome sequencing of mycorrhizal fungi provides insights into the early evolution of symbiotic traits.</title>
        <authorList>
            <person name="Miyauchi S."/>
            <person name="Kiss E."/>
            <person name="Kuo A."/>
            <person name="Drula E."/>
            <person name="Kohler A."/>
            <person name="Sanchez-Garcia M."/>
            <person name="Morin E."/>
            <person name="Andreopoulos B."/>
            <person name="Barry K.W."/>
            <person name="Bonito G."/>
            <person name="Buee M."/>
            <person name="Carver A."/>
            <person name="Chen C."/>
            <person name="Cichocki N."/>
            <person name="Clum A."/>
            <person name="Culley D."/>
            <person name="Crous P.W."/>
            <person name="Fauchery L."/>
            <person name="Girlanda M."/>
            <person name="Hayes R.D."/>
            <person name="Keri Z."/>
            <person name="LaButti K."/>
            <person name="Lipzen A."/>
            <person name="Lombard V."/>
            <person name="Magnuson J."/>
            <person name="Maillard F."/>
            <person name="Murat C."/>
            <person name="Nolan M."/>
            <person name="Ohm R.A."/>
            <person name="Pangilinan J."/>
            <person name="Pereira M.F."/>
            <person name="Perotto S."/>
            <person name="Peter M."/>
            <person name="Pfister S."/>
            <person name="Riley R."/>
            <person name="Sitrit Y."/>
            <person name="Stielow J.B."/>
            <person name="Szollosi G."/>
            <person name="Zifcakova L."/>
            <person name="Stursova M."/>
            <person name="Spatafora J.W."/>
            <person name="Tedersoo L."/>
            <person name="Vaario L.M."/>
            <person name="Yamada A."/>
            <person name="Yan M."/>
            <person name="Wang P."/>
            <person name="Xu J."/>
            <person name="Bruns T."/>
            <person name="Baldrian P."/>
            <person name="Vilgalys R."/>
            <person name="Dunand C."/>
            <person name="Henrissat B."/>
            <person name="Grigoriev I.V."/>
            <person name="Hibbett D."/>
            <person name="Nagy L.G."/>
            <person name="Martin F.M."/>
        </authorList>
    </citation>
    <scope>NUCLEOTIDE SEQUENCE</scope>
    <source>
        <strain evidence="1">P2</strain>
    </source>
</reference>
<organism evidence="1 2">
    <name type="scientific">Thelephora ganbajun</name>
    <name type="common">Ganba fungus</name>
    <dbReference type="NCBI Taxonomy" id="370292"/>
    <lineage>
        <taxon>Eukaryota</taxon>
        <taxon>Fungi</taxon>
        <taxon>Dikarya</taxon>
        <taxon>Basidiomycota</taxon>
        <taxon>Agaricomycotina</taxon>
        <taxon>Agaricomycetes</taxon>
        <taxon>Thelephorales</taxon>
        <taxon>Thelephoraceae</taxon>
        <taxon>Thelephora</taxon>
    </lineage>
</organism>
<comment type="caution">
    <text evidence="1">The sequence shown here is derived from an EMBL/GenBank/DDBJ whole genome shotgun (WGS) entry which is preliminary data.</text>
</comment>
<accession>A0ACB6ZTQ9</accession>
<dbReference type="Proteomes" id="UP000886501">
    <property type="component" value="Unassembled WGS sequence"/>
</dbReference>
<gene>
    <name evidence="1" type="ORF">BDM02DRAFT_2421493</name>
</gene>
<evidence type="ECO:0000313" key="2">
    <source>
        <dbReference type="Proteomes" id="UP000886501"/>
    </source>
</evidence>
<name>A0ACB6ZTQ9_THEGA</name>
<proteinExistence type="predicted"/>
<keyword evidence="2" id="KW-1185">Reference proteome</keyword>
<protein>
    <submittedName>
        <fullName evidence="1">Uncharacterized protein</fullName>
    </submittedName>
</protein>
<reference evidence="1" key="1">
    <citation type="submission" date="2019-10" db="EMBL/GenBank/DDBJ databases">
        <authorList>
            <consortium name="DOE Joint Genome Institute"/>
            <person name="Kuo A."/>
            <person name="Miyauchi S."/>
            <person name="Kiss E."/>
            <person name="Drula E."/>
            <person name="Kohler A."/>
            <person name="Sanchez-Garcia M."/>
            <person name="Andreopoulos B."/>
            <person name="Barry K.W."/>
            <person name="Bonito G."/>
            <person name="Buee M."/>
            <person name="Carver A."/>
            <person name="Chen C."/>
            <person name="Cichocki N."/>
            <person name="Clum A."/>
            <person name="Culley D."/>
            <person name="Crous P.W."/>
            <person name="Fauchery L."/>
            <person name="Girlanda M."/>
            <person name="Hayes R."/>
            <person name="Keri Z."/>
            <person name="Labutti K."/>
            <person name="Lipzen A."/>
            <person name="Lombard V."/>
            <person name="Magnuson J."/>
            <person name="Maillard F."/>
            <person name="Morin E."/>
            <person name="Murat C."/>
            <person name="Nolan M."/>
            <person name="Ohm R."/>
            <person name="Pangilinan J."/>
            <person name="Pereira M."/>
            <person name="Perotto S."/>
            <person name="Peter M."/>
            <person name="Riley R."/>
            <person name="Sitrit Y."/>
            <person name="Stielow B."/>
            <person name="Szollosi G."/>
            <person name="Zifcakova L."/>
            <person name="Stursova M."/>
            <person name="Spatafora J.W."/>
            <person name="Tedersoo L."/>
            <person name="Vaario L.-M."/>
            <person name="Yamada A."/>
            <person name="Yan M."/>
            <person name="Wang P."/>
            <person name="Xu J."/>
            <person name="Bruns T."/>
            <person name="Baldrian P."/>
            <person name="Vilgalys R."/>
            <person name="Henrissat B."/>
            <person name="Grigoriev I.V."/>
            <person name="Hibbett D."/>
            <person name="Nagy L.G."/>
            <person name="Martin F.M."/>
        </authorList>
    </citation>
    <scope>NUCLEOTIDE SEQUENCE</scope>
    <source>
        <strain evidence="1">P2</strain>
    </source>
</reference>
<sequence>MDAPNGAWTVVYVYAWEDGMSMNLVSGNRSPLWFGFIHARRFTRPPKLLYKYRDAVNKQSPGYPTFRGSPNESDMTSMKETRRATVRRLKSVVTMCFISLLHLKTPHDGCPSQYNHKARMSGSFDSRRTSRMSGSFDSQRMSKVYGNFDSPRISKVYGGYESRRASRLICECRGY</sequence>
<dbReference type="EMBL" id="MU117966">
    <property type="protein sequence ID" value="KAF9652969.1"/>
    <property type="molecule type" value="Genomic_DNA"/>
</dbReference>